<sequence length="78" mass="8742">MGSSFKHSILLSLLLAFIFLQANIIEARTLTLRDQKRDLKLLESLGVMCRCCDGIGGKCKSSWDTPCLKLDCSPWKSH</sequence>
<reference evidence="1 2" key="1">
    <citation type="journal article" date="2022" name="Hortic Res">
        <title>A haplotype resolved chromosomal level avocado genome allows analysis of novel avocado genes.</title>
        <authorList>
            <person name="Nath O."/>
            <person name="Fletcher S.J."/>
            <person name="Hayward A."/>
            <person name="Shaw L.M."/>
            <person name="Masouleh A.K."/>
            <person name="Furtado A."/>
            <person name="Henry R.J."/>
            <person name="Mitter N."/>
        </authorList>
    </citation>
    <scope>NUCLEOTIDE SEQUENCE [LARGE SCALE GENOMIC DNA]</scope>
    <source>
        <strain evidence="2">cv. Hass</strain>
    </source>
</reference>
<keyword evidence="2" id="KW-1185">Reference proteome</keyword>
<proteinExistence type="predicted"/>
<protein>
    <submittedName>
        <fullName evidence="1">Uncharacterized protein</fullName>
    </submittedName>
</protein>
<evidence type="ECO:0000313" key="1">
    <source>
        <dbReference type="EMBL" id="KAJ8631821.1"/>
    </source>
</evidence>
<comment type="caution">
    <text evidence="1">The sequence shown here is derived from an EMBL/GenBank/DDBJ whole genome shotgun (WGS) entry which is preliminary data.</text>
</comment>
<name>A0ACC2LF26_PERAE</name>
<accession>A0ACC2LF26</accession>
<dbReference type="EMBL" id="CM056815">
    <property type="protein sequence ID" value="KAJ8631821.1"/>
    <property type="molecule type" value="Genomic_DNA"/>
</dbReference>
<evidence type="ECO:0000313" key="2">
    <source>
        <dbReference type="Proteomes" id="UP001234297"/>
    </source>
</evidence>
<organism evidence="1 2">
    <name type="scientific">Persea americana</name>
    <name type="common">Avocado</name>
    <dbReference type="NCBI Taxonomy" id="3435"/>
    <lineage>
        <taxon>Eukaryota</taxon>
        <taxon>Viridiplantae</taxon>
        <taxon>Streptophyta</taxon>
        <taxon>Embryophyta</taxon>
        <taxon>Tracheophyta</taxon>
        <taxon>Spermatophyta</taxon>
        <taxon>Magnoliopsida</taxon>
        <taxon>Magnoliidae</taxon>
        <taxon>Laurales</taxon>
        <taxon>Lauraceae</taxon>
        <taxon>Persea</taxon>
    </lineage>
</organism>
<dbReference type="Proteomes" id="UP001234297">
    <property type="component" value="Chromosome 7"/>
</dbReference>
<gene>
    <name evidence="1" type="ORF">MRB53_025144</name>
</gene>